<dbReference type="InterPro" id="IPR040074">
    <property type="entry name" value="BssD/PflA/YjjW"/>
</dbReference>
<proteinExistence type="inferred from homology"/>
<dbReference type="Gene3D" id="3.20.20.70">
    <property type="entry name" value="Aldolase class I"/>
    <property type="match status" value="1"/>
</dbReference>
<evidence type="ECO:0000256" key="1">
    <source>
        <dbReference type="ARBA" id="ARBA00001966"/>
    </source>
</evidence>
<keyword evidence="6" id="KW-0560">Oxidoreductase</keyword>
<evidence type="ECO:0000256" key="3">
    <source>
        <dbReference type="ARBA" id="ARBA00022485"/>
    </source>
</evidence>
<comment type="similarity">
    <text evidence="2">Belongs to the organic radical-activating enzymes family.</text>
</comment>
<dbReference type="NCBIfam" id="TIGR04041">
    <property type="entry name" value="activase_YjjW"/>
    <property type="match status" value="1"/>
</dbReference>
<evidence type="ECO:0000259" key="10">
    <source>
        <dbReference type="PROSITE" id="PS51379"/>
    </source>
</evidence>
<dbReference type="PANTHER" id="PTHR30352:SF13">
    <property type="entry name" value="GLYCYL-RADICAL ENZYME ACTIVATING ENZYME YJJW-RELATED"/>
    <property type="match status" value="1"/>
</dbReference>
<keyword evidence="13" id="KW-1185">Reference proteome</keyword>
<keyword evidence="5" id="KW-0479">Metal-binding</keyword>
<dbReference type="PROSITE" id="PS01087">
    <property type="entry name" value="RADICAL_ACTIVATING"/>
    <property type="match status" value="1"/>
</dbReference>
<keyword evidence="7" id="KW-0408">Iron</keyword>
<dbReference type="Pfam" id="PF00037">
    <property type="entry name" value="Fer4"/>
    <property type="match status" value="1"/>
</dbReference>
<comment type="cofactor">
    <cofactor evidence="1">
        <name>[4Fe-4S] cluster</name>
        <dbReference type="ChEBI" id="CHEBI:49883"/>
    </cofactor>
</comment>
<dbReference type="PROSITE" id="PS51918">
    <property type="entry name" value="RADICAL_SAM"/>
    <property type="match status" value="1"/>
</dbReference>
<dbReference type="InterPro" id="IPR013785">
    <property type="entry name" value="Aldolase_TIM"/>
</dbReference>
<dbReference type="InterPro" id="IPR017896">
    <property type="entry name" value="4Fe4S_Fe-S-bd"/>
</dbReference>
<dbReference type="SUPFAM" id="SSF54862">
    <property type="entry name" value="4Fe-4S ferredoxins"/>
    <property type="match status" value="1"/>
</dbReference>
<reference evidence="12 13" key="1">
    <citation type="submission" date="2020-08" db="EMBL/GenBank/DDBJ databases">
        <authorList>
            <person name="Liu C."/>
            <person name="Sun Q."/>
        </authorList>
    </citation>
    <scope>NUCLEOTIDE SEQUENCE [LARGE SCALE GENOMIC DNA]</scope>
    <source>
        <strain evidence="12 13">NSJ-18</strain>
    </source>
</reference>
<keyword evidence="4" id="KW-0949">S-adenosyl-L-methionine</keyword>
<evidence type="ECO:0000256" key="5">
    <source>
        <dbReference type="ARBA" id="ARBA00022723"/>
    </source>
</evidence>
<evidence type="ECO:0000259" key="11">
    <source>
        <dbReference type="PROSITE" id="PS51918"/>
    </source>
</evidence>
<evidence type="ECO:0000256" key="6">
    <source>
        <dbReference type="ARBA" id="ARBA00023002"/>
    </source>
</evidence>
<comment type="caution">
    <text evidence="12">The sequence shown here is derived from an EMBL/GenBank/DDBJ whole genome shotgun (WGS) entry which is preliminary data.</text>
</comment>
<dbReference type="SUPFAM" id="SSF102114">
    <property type="entry name" value="Radical SAM enzymes"/>
    <property type="match status" value="1"/>
</dbReference>
<dbReference type="InterPro" id="IPR034457">
    <property type="entry name" value="Organic_radical-activating"/>
</dbReference>
<evidence type="ECO:0000256" key="9">
    <source>
        <dbReference type="ARBA" id="ARBA00047365"/>
    </source>
</evidence>
<feature type="domain" description="Radical SAM core" evidence="11">
    <location>
        <begin position="13"/>
        <end position="266"/>
    </location>
</feature>
<dbReference type="RefSeq" id="WP_153924723.1">
    <property type="nucleotide sequence ID" value="NZ_JACRWE010000004.1"/>
</dbReference>
<dbReference type="InterPro" id="IPR023912">
    <property type="entry name" value="YjjW_bact"/>
</dbReference>
<dbReference type="CDD" id="cd01335">
    <property type="entry name" value="Radical_SAM"/>
    <property type="match status" value="1"/>
</dbReference>
<sequence>MALVNKIIPFSCIDGPGNRTAIFFQGCNLKCTYCHNPETINKCINCGKCVLTCPVNALEMNDGKVIWDEYKCVECDNCIKTCKSLSTPRTKDYSVDKLFEEIKKVKPFIQGITVSGGECTLNADFLVELFTKVKKELNLTCFVDTNGTLDLSEKEDLVNVTDKFMLDIKCMDEEESVRITGLSNDIVLKNLKYLLDKDKLHEVRTVIAPNLNNEYTVKEVSKIINGKCKYKLNAYRKYGVRQEGLELHGKIGPTDEEMKVYLEYIR</sequence>
<protein>
    <submittedName>
        <fullName evidence="12">YjjW family glycine radical enzyme activase</fullName>
    </submittedName>
</protein>
<dbReference type="InterPro" id="IPR012839">
    <property type="entry name" value="Organic_radical_activase"/>
</dbReference>
<feature type="domain" description="4Fe-4S ferredoxin-type" evidence="10">
    <location>
        <begin position="64"/>
        <end position="93"/>
    </location>
</feature>
<comment type="catalytic activity">
    <reaction evidence="9">
        <text>glycyl-[protein] + reduced [flavodoxin] + S-adenosyl-L-methionine = glycin-2-yl radical-[protein] + semiquinone [flavodoxin] + 5'-deoxyadenosine + L-methionine + H(+)</text>
        <dbReference type="Rhea" id="RHEA:61976"/>
        <dbReference type="Rhea" id="RHEA-COMP:10622"/>
        <dbReference type="Rhea" id="RHEA-COMP:14480"/>
        <dbReference type="Rhea" id="RHEA-COMP:15993"/>
        <dbReference type="Rhea" id="RHEA-COMP:15994"/>
        <dbReference type="ChEBI" id="CHEBI:15378"/>
        <dbReference type="ChEBI" id="CHEBI:17319"/>
        <dbReference type="ChEBI" id="CHEBI:29947"/>
        <dbReference type="ChEBI" id="CHEBI:32722"/>
        <dbReference type="ChEBI" id="CHEBI:57618"/>
        <dbReference type="ChEBI" id="CHEBI:57844"/>
        <dbReference type="ChEBI" id="CHEBI:59789"/>
        <dbReference type="ChEBI" id="CHEBI:140311"/>
    </reaction>
</comment>
<dbReference type="SFLD" id="SFLDG01118">
    <property type="entry name" value="activating_enzymes__group_2"/>
    <property type="match status" value="1"/>
</dbReference>
<evidence type="ECO:0000256" key="8">
    <source>
        <dbReference type="ARBA" id="ARBA00023014"/>
    </source>
</evidence>
<dbReference type="PANTHER" id="PTHR30352">
    <property type="entry name" value="PYRUVATE FORMATE-LYASE-ACTIVATING ENZYME"/>
    <property type="match status" value="1"/>
</dbReference>
<organism evidence="12 13">
    <name type="scientific">Romboutsia faecis</name>
    <dbReference type="NCBI Taxonomy" id="2764597"/>
    <lineage>
        <taxon>Bacteria</taxon>
        <taxon>Bacillati</taxon>
        <taxon>Bacillota</taxon>
        <taxon>Clostridia</taxon>
        <taxon>Peptostreptococcales</taxon>
        <taxon>Peptostreptococcaceae</taxon>
        <taxon>Romboutsia</taxon>
    </lineage>
</organism>
<dbReference type="SFLD" id="SFLDG01066">
    <property type="entry name" value="organic_radical-activating_enz"/>
    <property type="match status" value="1"/>
</dbReference>
<dbReference type="Pfam" id="PF04055">
    <property type="entry name" value="Radical_SAM"/>
    <property type="match status" value="1"/>
</dbReference>
<gene>
    <name evidence="12" type="primary">yjjW</name>
    <name evidence="12" type="ORF">H8923_10695</name>
</gene>
<dbReference type="Gene3D" id="3.30.70.20">
    <property type="match status" value="1"/>
</dbReference>
<feature type="domain" description="4Fe-4S ferredoxin-type" evidence="10">
    <location>
        <begin position="36"/>
        <end position="63"/>
    </location>
</feature>
<dbReference type="Proteomes" id="UP000609849">
    <property type="component" value="Unassembled WGS sequence"/>
</dbReference>
<dbReference type="InterPro" id="IPR058240">
    <property type="entry name" value="rSAM_sf"/>
</dbReference>
<dbReference type="InterPro" id="IPR017900">
    <property type="entry name" value="4Fe4S_Fe_S_CS"/>
</dbReference>
<evidence type="ECO:0000256" key="4">
    <source>
        <dbReference type="ARBA" id="ARBA00022691"/>
    </source>
</evidence>
<evidence type="ECO:0000313" key="13">
    <source>
        <dbReference type="Proteomes" id="UP000609849"/>
    </source>
</evidence>
<dbReference type="InterPro" id="IPR001989">
    <property type="entry name" value="Radical_activat_CS"/>
</dbReference>
<evidence type="ECO:0000256" key="7">
    <source>
        <dbReference type="ARBA" id="ARBA00023004"/>
    </source>
</evidence>
<name>A0ABR7JQP0_9FIRM</name>
<dbReference type="EMBL" id="JACRWE010000004">
    <property type="protein sequence ID" value="MBC5997231.1"/>
    <property type="molecule type" value="Genomic_DNA"/>
</dbReference>
<dbReference type="SFLD" id="SFLDS00029">
    <property type="entry name" value="Radical_SAM"/>
    <property type="match status" value="1"/>
</dbReference>
<keyword evidence="8" id="KW-0411">Iron-sulfur</keyword>
<dbReference type="PROSITE" id="PS00198">
    <property type="entry name" value="4FE4S_FER_1"/>
    <property type="match status" value="1"/>
</dbReference>
<dbReference type="PROSITE" id="PS51379">
    <property type="entry name" value="4FE4S_FER_2"/>
    <property type="match status" value="2"/>
</dbReference>
<accession>A0ABR7JQP0</accession>
<dbReference type="InterPro" id="IPR007197">
    <property type="entry name" value="rSAM"/>
</dbReference>
<evidence type="ECO:0000313" key="12">
    <source>
        <dbReference type="EMBL" id="MBC5997231.1"/>
    </source>
</evidence>
<dbReference type="PIRSF" id="PIRSF000371">
    <property type="entry name" value="PFL_act_enz"/>
    <property type="match status" value="1"/>
</dbReference>
<keyword evidence="3" id="KW-0004">4Fe-4S</keyword>
<dbReference type="SFLD" id="SFLDF00392">
    <property type="entry name" value="YjjI_activase"/>
    <property type="match status" value="1"/>
</dbReference>
<evidence type="ECO:0000256" key="2">
    <source>
        <dbReference type="ARBA" id="ARBA00009777"/>
    </source>
</evidence>